<dbReference type="AlphaFoldDB" id="A0A426X6V0"/>
<gene>
    <name evidence="1" type="ORF">B296_00056990</name>
</gene>
<name>A0A426X6V0_ENSVE</name>
<protein>
    <submittedName>
        <fullName evidence="1">Uncharacterized protein</fullName>
    </submittedName>
</protein>
<evidence type="ECO:0000313" key="2">
    <source>
        <dbReference type="Proteomes" id="UP000287651"/>
    </source>
</evidence>
<comment type="caution">
    <text evidence="1">The sequence shown here is derived from an EMBL/GenBank/DDBJ whole genome shotgun (WGS) entry which is preliminary data.</text>
</comment>
<evidence type="ECO:0000313" key="1">
    <source>
        <dbReference type="EMBL" id="RRT35202.1"/>
    </source>
</evidence>
<organism evidence="1 2">
    <name type="scientific">Ensete ventricosum</name>
    <name type="common">Abyssinian banana</name>
    <name type="synonym">Musa ensete</name>
    <dbReference type="NCBI Taxonomy" id="4639"/>
    <lineage>
        <taxon>Eukaryota</taxon>
        <taxon>Viridiplantae</taxon>
        <taxon>Streptophyta</taxon>
        <taxon>Embryophyta</taxon>
        <taxon>Tracheophyta</taxon>
        <taxon>Spermatophyta</taxon>
        <taxon>Magnoliopsida</taxon>
        <taxon>Liliopsida</taxon>
        <taxon>Zingiberales</taxon>
        <taxon>Musaceae</taxon>
        <taxon>Ensete</taxon>
    </lineage>
</organism>
<reference evidence="1 2" key="1">
    <citation type="journal article" date="2014" name="Agronomy (Basel)">
        <title>A Draft Genome Sequence for Ensete ventricosum, the Drought-Tolerant Tree Against Hunger.</title>
        <authorList>
            <person name="Harrison J."/>
            <person name="Moore K.A."/>
            <person name="Paszkiewicz K."/>
            <person name="Jones T."/>
            <person name="Grant M."/>
            <person name="Ambacheew D."/>
            <person name="Muzemil S."/>
            <person name="Studholme D.J."/>
        </authorList>
    </citation>
    <scope>NUCLEOTIDE SEQUENCE [LARGE SCALE GENOMIC DNA]</scope>
</reference>
<dbReference type="EMBL" id="AMZH03025399">
    <property type="protein sequence ID" value="RRT35202.1"/>
    <property type="molecule type" value="Genomic_DNA"/>
</dbReference>
<proteinExistence type="predicted"/>
<accession>A0A426X6V0</accession>
<sequence length="114" mass="12369">MLLAFLSSDIISVSVIVSEDMYPSKVGGPASAPPVTGVPVAPNAFGGVENQPLWSTGLCDCMDDFGNCEFFCSRRPYRRSIAEMVDRGTTCKFLSFNFVFSGAAVYGGLRVRRR</sequence>
<dbReference type="Proteomes" id="UP000287651">
    <property type="component" value="Unassembled WGS sequence"/>
</dbReference>